<gene>
    <name evidence="2" type="ORF">PY17X_0223301</name>
</gene>
<evidence type="ECO:0000313" key="2">
    <source>
        <dbReference type="EMBL" id="VTZ71962.1"/>
    </source>
</evidence>
<accession>A0A4V0KGC4</accession>
<name>A0A4V0KGC4_PLAYE</name>
<dbReference type="VEuPathDB" id="PlasmoDB:PY07618"/>
<keyword evidence="1" id="KW-1133">Transmembrane helix</keyword>
<feature type="transmembrane region" description="Helical" evidence="1">
    <location>
        <begin position="243"/>
        <end position="261"/>
    </location>
</feature>
<keyword evidence="1" id="KW-0812">Transmembrane</keyword>
<dbReference type="VEuPathDB" id="PlasmoDB:PYYM_0022800"/>
<evidence type="ECO:0000313" key="3">
    <source>
        <dbReference type="Proteomes" id="UP000072874"/>
    </source>
</evidence>
<dbReference type="Pfam" id="PF06022">
    <property type="entry name" value="Cir_Bir_Yir"/>
    <property type="match status" value="1"/>
</dbReference>
<dbReference type="InterPro" id="IPR006477">
    <property type="entry name" value="Yir_bir_cir"/>
</dbReference>
<dbReference type="GeneID" id="55210774"/>
<evidence type="ECO:0000256" key="1">
    <source>
        <dbReference type="SAM" id="Phobius"/>
    </source>
</evidence>
<sequence length="290" mass="34325">MNKQVCKKFQDITENLEYDSINKKLKFKDDDIFKEYCTGEKSDDNRDIKCDEDTDKINVACLFLFDKLFGSYESFNSVAKKNTNIVDYILIWLRYMLNFNKIQENDTIKHFYEIYINSGKKYNQKINEVTVYQSYKDLIDKKQNLMSIGIIDISKFFHAFVLLCDMYIEVNEESSNCNIISNLAKDFAIKYDELNEDYNNGKDGPYNQLLSTLSNDYCNLKNKCNQFPTLPTYSRRFVIKRTLIPIAFMIVALSIFLGIEYKYSSIGFRKRSQKQCLREKIKNIMKKMIH</sequence>
<dbReference type="NCBIfam" id="TIGR01590">
    <property type="entry name" value="yir-bir-cir_Pla"/>
    <property type="match status" value="1"/>
</dbReference>
<organism evidence="2 3">
    <name type="scientific">Plasmodium yoelii</name>
    <dbReference type="NCBI Taxonomy" id="5861"/>
    <lineage>
        <taxon>Eukaryota</taxon>
        <taxon>Sar</taxon>
        <taxon>Alveolata</taxon>
        <taxon>Apicomplexa</taxon>
        <taxon>Aconoidasida</taxon>
        <taxon>Haemosporida</taxon>
        <taxon>Plasmodiidae</taxon>
        <taxon>Plasmodium</taxon>
        <taxon>Plasmodium (Vinckeia)</taxon>
    </lineage>
</organism>
<keyword evidence="1" id="KW-0472">Membrane</keyword>
<dbReference type="AlphaFoldDB" id="A0A4V0KGC4"/>
<protein>
    <submittedName>
        <fullName evidence="2">PIR protein</fullName>
    </submittedName>
</protein>
<reference evidence="2 3" key="1">
    <citation type="journal article" date="2014" name="BMC Biol.">
        <title>A comprehensive evaluation of rodent malaria parasite genomes and gene expression.</title>
        <authorList>
            <person name="Otto T.D."/>
            <person name="Bohme U."/>
            <person name="Jackson A.P."/>
            <person name="Hunt M."/>
            <person name="Franke-Fayard B."/>
            <person name="Hoeijmakers W.A."/>
            <person name="Religa A.A."/>
            <person name="Robertson L."/>
            <person name="Sanders M."/>
            <person name="Ogun S.A."/>
            <person name="Cunningham D."/>
            <person name="Erhart A."/>
            <person name="Billker O."/>
            <person name="Khan S.M."/>
            <person name="Stunnenberg H.G."/>
            <person name="Langhorne J."/>
            <person name="Holder A.A."/>
            <person name="Waters A.P."/>
            <person name="Newbold C.I."/>
            <person name="Pain A."/>
            <person name="Berriman M."/>
            <person name="Janse C.J."/>
        </authorList>
    </citation>
    <scope>NUCLEOTIDE SEQUENCE [LARGE SCALE GENOMIC DNA]</scope>
    <source>
        <strain evidence="2 3">17X</strain>
    </source>
</reference>
<dbReference type="Proteomes" id="UP000072874">
    <property type="component" value="Chromosome 2"/>
</dbReference>
<dbReference type="KEGG" id="pyo:PY17X_0223301"/>
<dbReference type="EMBL" id="LM993656">
    <property type="protein sequence ID" value="VTZ71962.1"/>
    <property type="molecule type" value="Genomic_DNA"/>
</dbReference>
<dbReference type="VEuPathDB" id="PlasmoDB:PY17X_0223301"/>
<proteinExistence type="predicted"/>
<dbReference type="VEuPathDB" id="PlasmoDB:Py17XNL_000202799"/>
<dbReference type="RefSeq" id="XP_034493360.1">
    <property type="nucleotide sequence ID" value="XM_034637679.1"/>
</dbReference>